<dbReference type="Gene3D" id="3.50.50.60">
    <property type="entry name" value="FAD/NAD(P)-binding domain"/>
    <property type="match status" value="3"/>
</dbReference>
<reference evidence="8" key="1">
    <citation type="journal article" date="2019" name="Int. J. Syst. Evol. Microbiol.">
        <title>The Global Catalogue of Microorganisms (GCM) 10K type strain sequencing project: providing services to taxonomists for standard genome sequencing and annotation.</title>
        <authorList>
            <consortium name="The Broad Institute Genomics Platform"/>
            <consortium name="The Broad Institute Genome Sequencing Center for Infectious Disease"/>
            <person name="Wu L."/>
            <person name="Ma J."/>
        </authorList>
    </citation>
    <scope>NUCLEOTIDE SEQUENCE [LARGE SCALE GENOMIC DNA]</scope>
    <source>
        <strain evidence="8">JCM 15309</strain>
    </source>
</reference>
<evidence type="ECO:0000256" key="1">
    <source>
        <dbReference type="ARBA" id="ARBA00001974"/>
    </source>
</evidence>
<organism evidence="7 8">
    <name type="scientific">Nocardioides panacihumi</name>
    <dbReference type="NCBI Taxonomy" id="400774"/>
    <lineage>
        <taxon>Bacteria</taxon>
        <taxon>Bacillati</taxon>
        <taxon>Actinomycetota</taxon>
        <taxon>Actinomycetes</taxon>
        <taxon>Propionibacteriales</taxon>
        <taxon>Nocardioidaceae</taxon>
        <taxon>Nocardioides</taxon>
    </lineage>
</organism>
<keyword evidence="3" id="KW-0285">Flavoprotein</keyword>
<dbReference type="PANTHER" id="PTHR43872">
    <property type="entry name" value="MONOOXYGENASE, PUTATIVE (AFU_ORTHOLOGUE AFUA_8G02570)-RELATED"/>
    <property type="match status" value="1"/>
</dbReference>
<dbReference type="Proteomes" id="UP001500571">
    <property type="component" value="Unassembled WGS sequence"/>
</dbReference>
<dbReference type="InterPro" id="IPR036188">
    <property type="entry name" value="FAD/NAD-bd_sf"/>
</dbReference>
<evidence type="ECO:0000256" key="5">
    <source>
        <dbReference type="ARBA" id="ARBA00023002"/>
    </source>
</evidence>
<dbReference type="Pfam" id="PF13450">
    <property type="entry name" value="NAD_binding_8"/>
    <property type="match status" value="1"/>
</dbReference>
<dbReference type="PRINTS" id="PR00368">
    <property type="entry name" value="FADPNR"/>
</dbReference>
<comment type="caution">
    <text evidence="7">The sequence shown here is derived from an EMBL/GenBank/DDBJ whole genome shotgun (WGS) entry which is preliminary data.</text>
</comment>
<evidence type="ECO:0000313" key="7">
    <source>
        <dbReference type="EMBL" id="GAA1952477.1"/>
    </source>
</evidence>
<evidence type="ECO:0000313" key="8">
    <source>
        <dbReference type="Proteomes" id="UP001500571"/>
    </source>
</evidence>
<sequence>MRMVATPSAPSGTEHADVVIIGAGLSGIDAAAHLRRAHPDRTIVVLEQRDHLGGTWDLFRYPGIRSDSDMFTFAYKWRPWESTNTLADGPLIKDYLESVAADEGVDKLIRYGHRVRSVAWDSGTDTWTIQAESDGLPVTLTAQFLWSCTGYYDYEQGFQPEFPGAADFEGTFIHPQFWPEDLDHTGKRIVVIGSGATAVTLVPALAESGAEHVTMLQRTPSYILSRPGKDPLGQGLRRVPFRARLPFKKLRAASYYEALRWENIGLSVGVYHLVQRAPRMAKKIIRNHQIASLTARDGGAGFTKAEAEAYVDQHLTPPYDPWDQRLCAVPDGDLWKVLRERRADIVTDRIRTITRTGVELESGGSLEADVIVSATGLNVKIFGGIDVTVDGEPLSPGNTTAYRGALLAGVPNFAFTIGYINASWTLKADLVSSWFSGLIAEMDRRGAHRFVVAEPDVPGSRPLMDMKSGYLLRGAPHMPKQGDSFPFEAKQNYLADLKVLASGEYDDDHLTFG</sequence>
<keyword evidence="5" id="KW-0560">Oxidoreductase</keyword>
<accession>A0ABP5BTX3</accession>
<dbReference type="EMBL" id="BAAAPB010000001">
    <property type="protein sequence ID" value="GAA1952477.1"/>
    <property type="molecule type" value="Genomic_DNA"/>
</dbReference>
<protein>
    <submittedName>
        <fullName evidence="7">NAD(P)/FAD-dependent oxidoreductase</fullName>
    </submittedName>
</protein>
<dbReference type="SUPFAM" id="SSF51905">
    <property type="entry name" value="FAD/NAD(P)-binding domain"/>
    <property type="match status" value="1"/>
</dbReference>
<proteinExistence type="inferred from homology"/>
<evidence type="ECO:0000256" key="2">
    <source>
        <dbReference type="ARBA" id="ARBA00010139"/>
    </source>
</evidence>
<keyword evidence="6" id="KW-0503">Monooxygenase</keyword>
<dbReference type="InterPro" id="IPR051820">
    <property type="entry name" value="FAD-binding_MO"/>
</dbReference>
<dbReference type="InterPro" id="IPR020946">
    <property type="entry name" value="Flavin_mOase-like"/>
</dbReference>
<dbReference type="PANTHER" id="PTHR43872:SF1">
    <property type="entry name" value="MONOOXYGENASE, PUTATIVE (AFU_ORTHOLOGUE AFUA_8G02570)-RELATED"/>
    <property type="match status" value="1"/>
</dbReference>
<keyword evidence="8" id="KW-1185">Reference proteome</keyword>
<comment type="similarity">
    <text evidence="2">Belongs to the FAD-binding monooxygenase family.</text>
</comment>
<gene>
    <name evidence="7" type="ORF">GCM10009798_09660</name>
</gene>
<evidence type="ECO:0000256" key="4">
    <source>
        <dbReference type="ARBA" id="ARBA00022827"/>
    </source>
</evidence>
<name>A0ABP5BTX3_9ACTN</name>
<keyword evidence="4" id="KW-0274">FAD</keyword>
<dbReference type="Pfam" id="PF00743">
    <property type="entry name" value="FMO-like"/>
    <property type="match status" value="1"/>
</dbReference>
<comment type="cofactor">
    <cofactor evidence="1">
        <name>FAD</name>
        <dbReference type="ChEBI" id="CHEBI:57692"/>
    </cofactor>
</comment>
<dbReference type="PRINTS" id="PR00411">
    <property type="entry name" value="PNDRDTASEI"/>
</dbReference>
<evidence type="ECO:0000256" key="3">
    <source>
        <dbReference type="ARBA" id="ARBA00022630"/>
    </source>
</evidence>
<evidence type="ECO:0000256" key="6">
    <source>
        <dbReference type="ARBA" id="ARBA00023033"/>
    </source>
</evidence>